<reference evidence="2 3" key="1">
    <citation type="journal article" date="2016" name="BMC Genomics">
        <title>Combined genomic and structural analyses of a cultured magnetotactic bacterium reveals its niche adaptation to a dynamic environment.</title>
        <authorList>
            <person name="Araujo A.C."/>
            <person name="Morillo V."/>
            <person name="Cypriano J."/>
            <person name="Teixeira L.C."/>
            <person name="Leao P."/>
            <person name="Lyra S."/>
            <person name="Almeida L.G."/>
            <person name="Bazylinski D.A."/>
            <person name="Vasconcellos A.T."/>
            <person name="Abreu F."/>
            <person name="Lins U."/>
        </authorList>
    </citation>
    <scope>NUCLEOTIDE SEQUENCE [LARGE SCALE GENOMIC DNA]</scope>
    <source>
        <strain evidence="2 3">IT-1</strain>
    </source>
</reference>
<accession>A0A1Y2K149</accession>
<evidence type="ECO:0008006" key="4">
    <source>
        <dbReference type="Google" id="ProtNLM"/>
    </source>
</evidence>
<name>A0A1Y2K149_9PROT</name>
<dbReference type="AlphaFoldDB" id="A0A1Y2K149"/>
<keyword evidence="3" id="KW-1185">Reference proteome</keyword>
<dbReference type="EMBL" id="LVJN01000020">
    <property type="protein sequence ID" value="OSM01669.1"/>
    <property type="molecule type" value="Genomic_DNA"/>
</dbReference>
<feature type="transmembrane region" description="Helical" evidence="1">
    <location>
        <begin position="30"/>
        <end position="51"/>
    </location>
</feature>
<feature type="transmembrane region" description="Helical" evidence="1">
    <location>
        <begin position="148"/>
        <end position="172"/>
    </location>
</feature>
<evidence type="ECO:0000313" key="3">
    <source>
        <dbReference type="Proteomes" id="UP000194003"/>
    </source>
</evidence>
<keyword evidence="1" id="KW-0812">Transmembrane</keyword>
<organism evidence="2 3">
    <name type="scientific">Magnetofaba australis IT-1</name>
    <dbReference type="NCBI Taxonomy" id="1434232"/>
    <lineage>
        <taxon>Bacteria</taxon>
        <taxon>Pseudomonadati</taxon>
        <taxon>Pseudomonadota</taxon>
        <taxon>Magnetococcia</taxon>
        <taxon>Magnetococcales</taxon>
        <taxon>Magnetococcaceae</taxon>
        <taxon>Magnetofaba</taxon>
    </lineage>
</organism>
<evidence type="ECO:0000256" key="1">
    <source>
        <dbReference type="SAM" id="Phobius"/>
    </source>
</evidence>
<keyword evidence="1" id="KW-0472">Membrane</keyword>
<gene>
    <name evidence="2" type="ORF">MAIT1_01686</name>
</gene>
<dbReference type="Proteomes" id="UP000194003">
    <property type="component" value="Unassembled WGS sequence"/>
</dbReference>
<keyword evidence="1" id="KW-1133">Transmembrane helix</keyword>
<protein>
    <recommendedName>
        <fullName evidence="4">DUF3592 domain-containing protein</fullName>
    </recommendedName>
</protein>
<proteinExistence type="predicted"/>
<sequence>MRMAEKVIVRRDGVEVEELVYEPPSLFMQIIYWIGRVLVGAGLIFFLFFGAPDEMRKILTWESGVGVVKSVKREWISGRGAHWEYTPTLISAEDRWGNSILFNQTRSSRAEVKPGQVIDILYDGQRSVEGSSFRSGVYGSRWDHIGDLLMVSALLVFLLAMVNAPLLGKLMVKRINRKRWERAMRAAGVASPKRVVAGRTK</sequence>
<evidence type="ECO:0000313" key="2">
    <source>
        <dbReference type="EMBL" id="OSM01669.1"/>
    </source>
</evidence>
<comment type="caution">
    <text evidence="2">The sequence shown here is derived from an EMBL/GenBank/DDBJ whole genome shotgun (WGS) entry which is preliminary data.</text>
</comment>